<comment type="pathway">
    <text evidence="2">Capsule biogenesis; capsule polysaccharide biosynthesis.</text>
</comment>
<dbReference type="Proteomes" id="UP000430975">
    <property type="component" value="Unassembled WGS sequence"/>
</dbReference>
<evidence type="ECO:0000313" key="14">
    <source>
        <dbReference type="EMBL" id="MRI84617.1"/>
    </source>
</evidence>
<dbReference type="Gene3D" id="3.30.1890.10">
    <property type="entry name" value="FepE-like"/>
    <property type="match status" value="1"/>
</dbReference>
<evidence type="ECO:0000259" key="13">
    <source>
        <dbReference type="Pfam" id="PF02706"/>
    </source>
</evidence>
<dbReference type="AlphaFoldDB" id="A0A6I2GA18"/>
<dbReference type="Pfam" id="PF02706">
    <property type="entry name" value="Wzz"/>
    <property type="match status" value="1"/>
</dbReference>
<keyword evidence="5" id="KW-1003">Cell membrane</keyword>
<dbReference type="GO" id="GO:0005886">
    <property type="term" value="C:plasma membrane"/>
    <property type="evidence" value="ECO:0007669"/>
    <property type="project" value="UniProtKB-SubCell"/>
</dbReference>
<dbReference type="GO" id="GO:0004713">
    <property type="term" value="F:protein tyrosine kinase activity"/>
    <property type="evidence" value="ECO:0007669"/>
    <property type="project" value="TreeGrafter"/>
</dbReference>
<dbReference type="InterPro" id="IPR003856">
    <property type="entry name" value="LPS_length_determ_N"/>
</dbReference>
<evidence type="ECO:0000256" key="2">
    <source>
        <dbReference type="ARBA" id="ARBA00005132"/>
    </source>
</evidence>
<comment type="caution">
    <text evidence="14">The sequence shown here is derived from an EMBL/GenBank/DDBJ whole genome shotgun (WGS) entry which is preliminary data.</text>
</comment>
<keyword evidence="15" id="KW-1185">Reference proteome</keyword>
<dbReference type="EMBL" id="WJQS01000001">
    <property type="protein sequence ID" value="MRI84617.1"/>
    <property type="molecule type" value="Genomic_DNA"/>
</dbReference>
<feature type="domain" description="Polysaccharide chain length determinant N-terminal" evidence="13">
    <location>
        <begin position="3"/>
        <end position="95"/>
    </location>
</feature>
<feature type="transmembrane region" description="Helical" evidence="12">
    <location>
        <begin position="18"/>
        <end position="40"/>
    </location>
</feature>
<dbReference type="PANTHER" id="PTHR32309:SF13">
    <property type="entry name" value="FERRIC ENTEROBACTIN TRANSPORT PROTEIN FEPE"/>
    <property type="match status" value="1"/>
</dbReference>
<dbReference type="PANTHER" id="PTHR32309">
    <property type="entry name" value="TYROSINE-PROTEIN KINASE"/>
    <property type="match status" value="1"/>
</dbReference>
<dbReference type="GO" id="GO:0000271">
    <property type="term" value="P:polysaccharide biosynthetic process"/>
    <property type="evidence" value="ECO:0007669"/>
    <property type="project" value="UniProtKB-KW"/>
</dbReference>
<evidence type="ECO:0000256" key="4">
    <source>
        <dbReference type="ARBA" id="ARBA00020739"/>
    </source>
</evidence>
<dbReference type="RefSeq" id="WP_153863042.1">
    <property type="nucleotide sequence ID" value="NZ_WJQS01000001.1"/>
</dbReference>
<evidence type="ECO:0000256" key="6">
    <source>
        <dbReference type="ARBA" id="ARBA00022692"/>
    </source>
</evidence>
<accession>A0A6I2GA18</accession>
<keyword evidence="10" id="KW-0270">Exopolysaccharide synthesis</keyword>
<comment type="similarity">
    <text evidence="3">Belongs to the CpsC/CapA family.</text>
</comment>
<evidence type="ECO:0000256" key="10">
    <source>
        <dbReference type="ARBA" id="ARBA00023169"/>
    </source>
</evidence>
<evidence type="ECO:0000256" key="3">
    <source>
        <dbReference type="ARBA" id="ARBA00006683"/>
    </source>
</evidence>
<evidence type="ECO:0000256" key="11">
    <source>
        <dbReference type="ARBA" id="ARBA00045736"/>
    </source>
</evidence>
<evidence type="ECO:0000256" key="9">
    <source>
        <dbReference type="ARBA" id="ARBA00023136"/>
    </source>
</evidence>
<evidence type="ECO:0000256" key="12">
    <source>
        <dbReference type="SAM" id="Phobius"/>
    </source>
</evidence>
<evidence type="ECO:0000256" key="5">
    <source>
        <dbReference type="ARBA" id="ARBA00022475"/>
    </source>
</evidence>
<name>A0A6I2GA18_9LACT</name>
<evidence type="ECO:0000256" key="8">
    <source>
        <dbReference type="ARBA" id="ARBA00022989"/>
    </source>
</evidence>
<comment type="function">
    <text evidence="11">Required for CpsD phosphorylation. Involved in the regulation of capsular polysaccharide biosynthesis. May be part of a complex that directs the coordinated polymerization and export to the cell surface of the capsular polysaccharide.</text>
</comment>
<keyword evidence="8 12" id="KW-1133">Transmembrane helix</keyword>
<keyword evidence="6 12" id="KW-0812">Transmembrane</keyword>
<proteinExistence type="inferred from homology"/>
<reference evidence="14 15" key="1">
    <citation type="submission" date="2019-11" db="EMBL/GenBank/DDBJ databases">
        <title>Characterisation of Fundicoccus ignavus gen. nov. sp. nov., a novel genus of the family Aerococcaceae isolated from bulk tank milk.</title>
        <authorList>
            <person name="Siebert A."/>
            <person name="Huptas C."/>
            <person name="Wenning M."/>
            <person name="Scherer S."/>
            <person name="Doll E.V."/>
        </authorList>
    </citation>
    <scope>NUCLEOTIDE SEQUENCE [LARGE SCALE GENOMIC DNA]</scope>
    <source>
        <strain evidence="14 15">WS4759</strain>
    </source>
</reference>
<evidence type="ECO:0000256" key="1">
    <source>
        <dbReference type="ARBA" id="ARBA00004651"/>
    </source>
</evidence>
<organism evidence="14 15">
    <name type="scientific">Fundicoccus ignavus</name>
    <dbReference type="NCBI Taxonomy" id="2664442"/>
    <lineage>
        <taxon>Bacteria</taxon>
        <taxon>Bacillati</taxon>
        <taxon>Bacillota</taxon>
        <taxon>Bacilli</taxon>
        <taxon>Lactobacillales</taxon>
        <taxon>Aerococcaceae</taxon>
        <taxon>Fundicoccus</taxon>
    </lineage>
</organism>
<dbReference type="InterPro" id="IPR050445">
    <property type="entry name" value="Bact_polysacc_biosynth/exp"/>
</dbReference>
<sequence length="244" mass="27260">MQEEISLKDLYKIIKKHFLTMVIAMLVGSLLSVTFMTFFVTPKYSSEAQLLVNQQGDSSQTQIQYNEVQTNIQLINTYSDIITGHSVLEKVNKNLGGSYSVSQLSAAIKVGQSSNSQAFNLTVTMETAEEAQKVLNQVINIFEETIVEVYDFASILVLSPATYNANKVSPSLTVYILIGALLGFFVSVLIIIIIELMDTSVKDDEFLSEQGIINLGRIYELSAKELKQTRLINSKKENNLRERV</sequence>
<evidence type="ECO:0000256" key="7">
    <source>
        <dbReference type="ARBA" id="ARBA00022903"/>
    </source>
</evidence>
<keyword evidence="7" id="KW-0972">Capsule biogenesis/degradation</keyword>
<feature type="transmembrane region" description="Helical" evidence="12">
    <location>
        <begin position="172"/>
        <end position="194"/>
    </location>
</feature>
<keyword evidence="9 12" id="KW-0472">Membrane</keyword>
<comment type="subcellular location">
    <subcellularLocation>
        <location evidence="1">Cell membrane</location>
        <topology evidence="1">Multi-pass membrane protein</topology>
    </subcellularLocation>
</comment>
<gene>
    <name evidence="14" type="ORF">GIY09_01735</name>
</gene>
<evidence type="ECO:0000313" key="15">
    <source>
        <dbReference type="Proteomes" id="UP000430975"/>
    </source>
</evidence>
<protein>
    <recommendedName>
        <fullName evidence="4">Capsular polysaccharide biosynthesis protein CpsC</fullName>
    </recommendedName>
</protein>